<evidence type="ECO:0000313" key="2">
    <source>
        <dbReference type="Proteomes" id="UP000315440"/>
    </source>
</evidence>
<comment type="caution">
    <text evidence="1">The sequence shown here is derived from an EMBL/GenBank/DDBJ whole genome shotgun (WGS) entry which is preliminary data.</text>
</comment>
<evidence type="ECO:0000313" key="1">
    <source>
        <dbReference type="EMBL" id="TWT90401.1"/>
    </source>
</evidence>
<dbReference type="RefSeq" id="WP_146397248.1">
    <property type="nucleotide sequence ID" value="NZ_SJPQ01000001.1"/>
</dbReference>
<proteinExistence type="predicted"/>
<keyword evidence="2" id="KW-1185">Reference proteome</keyword>
<dbReference type="OrthoDB" id="279533at2"/>
<dbReference type="Proteomes" id="UP000315440">
    <property type="component" value="Unassembled WGS sequence"/>
</dbReference>
<sequence>MNPAARRRRISPPRRGSLLLEVVAGLAALGMALVLISRAATAIDRQWRLTAQERVATETLDNAIEAITSAPPDKITAERLNELRVPEHARKALHQASLTAEVRELTEPIAVKRLLLTLSWRPTPKAEPLRRSLAAWVYPSPTAQPTEQETQP</sequence>
<protein>
    <submittedName>
        <fullName evidence="1">Uncharacterized protein</fullName>
    </submittedName>
</protein>
<organism evidence="1 2">
    <name type="scientific">Pseudobythopirellula maris</name>
    <dbReference type="NCBI Taxonomy" id="2527991"/>
    <lineage>
        <taxon>Bacteria</taxon>
        <taxon>Pseudomonadati</taxon>
        <taxon>Planctomycetota</taxon>
        <taxon>Planctomycetia</taxon>
        <taxon>Pirellulales</taxon>
        <taxon>Lacipirellulaceae</taxon>
        <taxon>Pseudobythopirellula</taxon>
    </lineage>
</organism>
<reference evidence="1 2" key="1">
    <citation type="submission" date="2019-02" db="EMBL/GenBank/DDBJ databases">
        <title>Deep-cultivation of Planctomycetes and their phenomic and genomic characterization uncovers novel biology.</title>
        <authorList>
            <person name="Wiegand S."/>
            <person name="Jogler M."/>
            <person name="Boedeker C."/>
            <person name="Pinto D."/>
            <person name="Vollmers J."/>
            <person name="Rivas-Marin E."/>
            <person name="Kohn T."/>
            <person name="Peeters S.H."/>
            <person name="Heuer A."/>
            <person name="Rast P."/>
            <person name="Oberbeckmann S."/>
            <person name="Bunk B."/>
            <person name="Jeske O."/>
            <person name="Meyerdierks A."/>
            <person name="Storesund J.E."/>
            <person name="Kallscheuer N."/>
            <person name="Luecker S."/>
            <person name="Lage O.M."/>
            <person name="Pohl T."/>
            <person name="Merkel B.J."/>
            <person name="Hornburger P."/>
            <person name="Mueller R.-W."/>
            <person name="Bruemmer F."/>
            <person name="Labrenz M."/>
            <person name="Spormann A.M."/>
            <person name="Op Den Camp H."/>
            <person name="Overmann J."/>
            <person name="Amann R."/>
            <person name="Jetten M.S.M."/>
            <person name="Mascher T."/>
            <person name="Medema M.H."/>
            <person name="Devos D.P."/>
            <person name="Kaster A.-K."/>
            <person name="Ovreas L."/>
            <person name="Rohde M."/>
            <person name="Galperin M.Y."/>
            <person name="Jogler C."/>
        </authorList>
    </citation>
    <scope>NUCLEOTIDE SEQUENCE [LARGE SCALE GENOMIC DNA]</scope>
    <source>
        <strain evidence="1 2">Mal64</strain>
    </source>
</reference>
<dbReference type="EMBL" id="SJPQ01000001">
    <property type="protein sequence ID" value="TWT90401.1"/>
    <property type="molecule type" value="Genomic_DNA"/>
</dbReference>
<gene>
    <name evidence="1" type="ORF">Mal64_07900</name>
</gene>
<name>A0A5C5ZU52_9BACT</name>
<accession>A0A5C5ZU52</accession>
<dbReference type="AlphaFoldDB" id="A0A5C5ZU52"/>